<protein>
    <submittedName>
        <fullName evidence="2">Uncharacterized protein</fullName>
    </submittedName>
</protein>
<proteinExistence type="predicted"/>
<name>A0AAV7KSZ1_PLEWA</name>
<accession>A0AAV7KSZ1</accession>
<reference evidence="2" key="1">
    <citation type="journal article" date="2022" name="bioRxiv">
        <title>Sequencing and chromosome-scale assembly of the giantPleurodeles waltlgenome.</title>
        <authorList>
            <person name="Brown T."/>
            <person name="Elewa A."/>
            <person name="Iarovenko S."/>
            <person name="Subramanian E."/>
            <person name="Araus A.J."/>
            <person name="Petzold A."/>
            <person name="Susuki M."/>
            <person name="Suzuki K.-i.T."/>
            <person name="Hayashi T."/>
            <person name="Toyoda A."/>
            <person name="Oliveira C."/>
            <person name="Osipova E."/>
            <person name="Leigh N.D."/>
            <person name="Simon A."/>
            <person name="Yun M.H."/>
        </authorList>
    </citation>
    <scope>NUCLEOTIDE SEQUENCE</scope>
    <source>
        <strain evidence="2">20211129_DDA</strain>
        <tissue evidence="2">Liver</tissue>
    </source>
</reference>
<comment type="caution">
    <text evidence="2">The sequence shown here is derived from an EMBL/GenBank/DDBJ whole genome shotgun (WGS) entry which is preliminary data.</text>
</comment>
<feature type="region of interest" description="Disordered" evidence="1">
    <location>
        <begin position="122"/>
        <end position="161"/>
    </location>
</feature>
<sequence length="180" mass="19281">MPGMRHITTHEPITQCSSMQHARRGVTVPAAGDLRCIKEAVRGVCDANAPLLPDSAPSQWGRAALLPGSPSSGPWVPGHQRCCPLKQSVAPSRQRALRGGPDSAVHSICGVWTCKGPSPSNMASPQSLCGAPSRQRALRSGPVHADNPTHMGTGPPRRQQPRYWDEGFQMVLCDRTRGPE</sequence>
<evidence type="ECO:0000313" key="2">
    <source>
        <dbReference type="EMBL" id="KAJ1080013.1"/>
    </source>
</evidence>
<gene>
    <name evidence="2" type="ORF">NDU88_000235</name>
</gene>
<organism evidence="2 3">
    <name type="scientific">Pleurodeles waltl</name>
    <name type="common">Iberian ribbed newt</name>
    <dbReference type="NCBI Taxonomy" id="8319"/>
    <lineage>
        <taxon>Eukaryota</taxon>
        <taxon>Metazoa</taxon>
        <taxon>Chordata</taxon>
        <taxon>Craniata</taxon>
        <taxon>Vertebrata</taxon>
        <taxon>Euteleostomi</taxon>
        <taxon>Amphibia</taxon>
        <taxon>Batrachia</taxon>
        <taxon>Caudata</taxon>
        <taxon>Salamandroidea</taxon>
        <taxon>Salamandridae</taxon>
        <taxon>Pleurodelinae</taxon>
        <taxon>Pleurodeles</taxon>
    </lineage>
</organism>
<evidence type="ECO:0000313" key="3">
    <source>
        <dbReference type="Proteomes" id="UP001066276"/>
    </source>
</evidence>
<keyword evidence="3" id="KW-1185">Reference proteome</keyword>
<dbReference type="Proteomes" id="UP001066276">
    <property type="component" value="Chromosome 12"/>
</dbReference>
<evidence type="ECO:0000256" key="1">
    <source>
        <dbReference type="SAM" id="MobiDB-lite"/>
    </source>
</evidence>
<dbReference type="AlphaFoldDB" id="A0AAV7KSZ1"/>
<dbReference type="EMBL" id="JANPWB010000016">
    <property type="protein sequence ID" value="KAJ1080013.1"/>
    <property type="molecule type" value="Genomic_DNA"/>
</dbReference>